<evidence type="ECO:0000313" key="2">
    <source>
        <dbReference type="Proteomes" id="UP000824128"/>
    </source>
</evidence>
<reference evidence="1" key="2">
    <citation type="journal article" date="2021" name="PeerJ">
        <title>Extensive microbial diversity within the chicken gut microbiome revealed by metagenomics and culture.</title>
        <authorList>
            <person name="Gilroy R."/>
            <person name="Ravi A."/>
            <person name="Getino M."/>
            <person name="Pursley I."/>
            <person name="Horton D.L."/>
            <person name="Alikhan N.F."/>
            <person name="Baker D."/>
            <person name="Gharbi K."/>
            <person name="Hall N."/>
            <person name="Watson M."/>
            <person name="Adriaenssens E.M."/>
            <person name="Foster-Nyarko E."/>
            <person name="Jarju S."/>
            <person name="Secka A."/>
            <person name="Antonio M."/>
            <person name="Oren A."/>
            <person name="Chaudhuri R.R."/>
            <person name="La Ragione R."/>
            <person name="Hildebrand F."/>
            <person name="Pallen M.J."/>
        </authorList>
    </citation>
    <scope>NUCLEOTIDE SEQUENCE</scope>
    <source>
        <strain evidence="1">ChiGjej2B2-16831</strain>
    </source>
</reference>
<dbReference type="AlphaFoldDB" id="A0A9D1N392"/>
<name>A0A9D1N392_9FIRM</name>
<dbReference type="Proteomes" id="UP000824128">
    <property type="component" value="Unassembled WGS sequence"/>
</dbReference>
<gene>
    <name evidence="1" type="ORF">IAD24_02365</name>
</gene>
<sequence>AAAAPQPVEVTLQIPDHARNIASGAYRQEGEADVYYTYRNETLDVSGLRIDVDTFEVTEHYVRYVLHVRYPEQWTDEQIEGLGLNVRLYLDGEPLSRGAVPVSGRRGSPPLEELDDAQQRVLCREYYLACFVPRSLAAPLLNAQQISFVPEVYYTDRLTLGARVYDLSAGETAYGSFMEDSTEWQLRTLEQARAVVPPELTQPVPEG</sequence>
<dbReference type="EMBL" id="DVNZ01000074">
    <property type="protein sequence ID" value="HIU93982.1"/>
    <property type="molecule type" value="Genomic_DNA"/>
</dbReference>
<proteinExistence type="predicted"/>
<protein>
    <submittedName>
        <fullName evidence="1">Uncharacterized protein</fullName>
    </submittedName>
</protein>
<evidence type="ECO:0000313" key="1">
    <source>
        <dbReference type="EMBL" id="HIU93982.1"/>
    </source>
</evidence>
<feature type="non-terminal residue" evidence="1">
    <location>
        <position position="1"/>
    </location>
</feature>
<accession>A0A9D1N392</accession>
<comment type="caution">
    <text evidence="1">The sequence shown here is derived from an EMBL/GenBank/DDBJ whole genome shotgun (WGS) entry which is preliminary data.</text>
</comment>
<organism evidence="1 2">
    <name type="scientific">Candidatus Aphodomorpha intestinavium</name>
    <dbReference type="NCBI Taxonomy" id="2840672"/>
    <lineage>
        <taxon>Bacteria</taxon>
        <taxon>Bacillati</taxon>
        <taxon>Bacillota</taxon>
        <taxon>Clostridia</taxon>
        <taxon>Eubacteriales</taxon>
        <taxon>Candidatus Aphodomorpha</taxon>
    </lineage>
</organism>
<reference evidence="1" key="1">
    <citation type="submission" date="2020-10" db="EMBL/GenBank/DDBJ databases">
        <authorList>
            <person name="Gilroy R."/>
        </authorList>
    </citation>
    <scope>NUCLEOTIDE SEQUENCE</scope>
    <source>
        <strain evidence="1">ChiGjej2B2-16831</strain>
    </source>
</reference>